<accession>A0A9D5DFE7</accession>
<gene>
    <name evidence="1" type="ORF">OJ253_2314</name>
</gene>
<comment type="caution">
    <text evidence="1">The sequence shown here is derived from an EMBL/GenBank/DDBJ whole genome shotgun (WGS) entry which is preliminary data.</text>
</comment>
<reference evidence="1" key="1">
    <citation type="submission" date="2022-10" db="EMBL/GenBank/DDBJ databases">
        <title>Adaptive evolution leads to modifications in subtelomeric GC content in a zoonotic Cryptosporidium species.</title>
        <authorList>
            <person name="Li J."/>
            <person name="Feng Y."/>
            <person name="Xiao L."/>
        </authorList>
    </citation>
    <scope>NUCLEOTIDE SEQUENCE</scope>
    <source>
        <strain evidence="1">33844</strain>
    </source>
</reference>
<dbReference type="EMBL" id="JAPCXC010000058">
    <property type="protein sequence ID" value="KAJ1607514.1"/>
    <property type="molecule type" value="Genomic_DNA"/>
</dbReference>
<dbReference type="AlphaFoldDB" id="A0A9D5DFE7"/>
<sequence>MEELINDIENISINSNNADDLNNRDFEKSDITCGQEILPKANIEDFSIISLTPIKDSTGDSFRSCILCRDYSSPICKECSNNGSNFSGNNKQKNKIIPDGKVKALAKQFEDILPDGVNNCSNYSILDCDYMIYNEELIKGQIYQSNDITQCVADVNTQKIPDGGCKASDDRFERMKNILTPIIDPDLCEKIDPIKAIITSSSYSNDNIVQSKSTENKSADPQLILIQGEPNNILKNSTKENDIIFDTFESLSPLEQRTLLLQWITDTLRRTNSSSEISEDEVQEVIQILKGIVNELECDEFCNESCNSVNKCTILLNPTQTCPPLNIGSDETSFSADLSRKMHQRTSLVNSRLQINIGIPEDEEIEEDRINELIIKNSKNISCDLESYSLIMDEVSLSPKSDIGSGEEELVESSIKEIGNHFFGFFE</sequence>
<dbReference type="OrthoDB" id="342715at2759"/>
<dbReference type="Proteomes" id="UP001067231">
    <property type="component" value="Unassembled WGS sequence"/>
</dbReference>
<evidence type="ECO:0000313" key="1">
    <source>
        <dbReference type="EMBL" id="KAJ1607514.1"/>
    </source>
</evidence>
<name>A0A9D5DFE7_9CRYT</name>
<proteinExistence type="predicted"/>
<organism evidence="1">
    <name type="scientific">Cryptosporidium canis</name>
    <dbReference type="NCBI Taxonomy" id="195482"/>
    <lineage>
        <taxon>Eukaryota</taxon>
        <taxon>Sar</taxon>
        <taxon>Alveolata</taxon>
        <taxon>Apicomplexa</taxon>
        <taxon>Conoidasida</taxon>
        <taxon>Coccidia</taxon>
        <taxon>Eucoccidiorida</taxon>
        <taxon>Eimeriorina</taxon>
        <taxon>Cryptosporidiidae</taxon>
        <taxon>Cryptosporidium</taxon>
    </lineage>
</organism>
<protein>
    <submittedName>
        <fullName evidence="1">C2C2 zinc ribbon-containing protein</fullName>
    </submittedName>
</protein>